<dbReference type="NCBIfam" id="TIGR01079">
    <property type="entry name" value="rplX_bact"/>
    <property type="match status" value="1"/>
</dbReference>
<evidence type="ECO:0000256" key="5">
    <source>
        <dbReference type="ARBA" id="ARBA00035282"/>
    </source>
</evidence>
<proteinExistence type="inferred from homology"/>
<dbReference type="SUPFAM" id="SSF50104">
    <property type="entry name" value="Translation proteins SH3-like domain"/>
    <property type="match status" value="1"/>
</dbReference>
<evidence type="ECO:0000256" key="3">
    <source>
        <dbReference type="ARBA" id="ARBA00022980"/>
    </source>
</evidence>
<keyword evidence="6" id="KW-0694">RNA-binding</keyword>
<keyword evidence="9" id="KW-0934">Plastid</keyword>
<dbReference type="AlphaFoldDB" id="A0AAU7YPX0"/>
<geneLocation type="chloroplast" evidence="9"/>
<dbReference type="PANTHER" id="PTHR12903">
    <property type="entry name" value="MITOCHONDRIAL RIBOSOMAL PROTEIN L24"/>
    <property type="match status" value="1"/>
</dbReference>
<gene>
    <name evidence="6 9" type="primary">rpl24</name>
</gene>
<evidence type="ECO:0000259" key="8">
    <source>
        <dbReference type="SMART" id="SM00739"/>
    </source>
</evidence>
<dbReference type="Pfam" id="PF00467">
    <property type="entry name" value="KOW"/>
    <property type="match status" value="1"/>
</dbReference>
<dbReference type="GO" id="GO:0006412">
    <property type="term" value="P:translation"/>
    <property type="evidence" value="ECO:0007669"/>
    <property type="project" value="UniProtKB-UniRule"/>
</dbReference>
<keyword evidence="3 6" id="KW-0689">Ribosomal protein</keyword>
<dbReference type="PROSITE" id="PS01108">
    <property type="entry name" value="RIBOSOMAL_L24"/>
    <property type="match status" value="1"/>
</dbReference>
<dbReference type="InterPro" id="IPR057264">
    <property type="entry name" value="Ribosomal_uL24_C"/>
</dbReference>
<evidence type="ECO:0000313" key="9">
    <source>
        <dbReference type="EMBL" id="XCA55544.1"/>
    </source>
</evidence>
<reference evidence="9" key="1">
    <citation type="submission" date="2024-06" db="EMBL/GenBank/DDBJ databases">
        <title>The complete plastid genome and phylogenetic analysis of Gracilaria hainanensis.</title>
        <authorList>
            <person name="Tan H."/>
            <person name="Li N."/>
        </authorList>
    </citation>
    <scope>NUCLEOTIDE SEQUENCE</scope>
</reference>
<evidence type="ECO:0000256" key="4">
    <source>
        <dbReference type="ARBA" id="ARBA00023274"/>
    </source>
</evidence>
<comment type="function">
    <text evidence="1 6">One of two assembly initiator proteins, it binds directly to the 5'-end of the 23S rRNA, where it nucleates assembly of the 50S subunit.</text>
</comment>
<dbReference type="InterPro" id="IPR008991">
    <property type="entry name" value="Translation_prot_SH3-like_sf"/>
</dbReference>
<dbReference type="GO" id="GO:0003735">
    <property type="term" value="F:structural constituent of ribosome"/>
    <property type="evidence" value="ECO:0007669"/>
    <property type="project" value="InterPro"/>
</dbReference>
<sequence length="82" mass="9125">MKTKKTSKNKHVKIGDTVQIISGSERGKVGKIIKVLRKNNKVIIENLNIATKHLKAGKDSNSGKIIKIEKPINSSNVMLYKK</sequence>
<dbReference type="InterPro" id="IPR014722">
    <property type="entry name" value="Rib_uL2_dom2"/>
</dbReference>
<dbReference type="GO" id="GO:1990904">
    <property type="term" value="C:ribonucleoprotein complex"/>
    <property type="evidence" value="ECO:0007669"/>
    <property type="project" value="UniProtKB-KW"/>
</dbReference>
<name>A0AAU7YPX0_9FLOR</name>
<evidence type="ECO:0000256" key="2">
    <source>
        <dbReference type="ARBA" id="ARBA00010618"/>
    </source>
</evidence>
<dbReference type="Pfam" id="PF17136">
    <property type="entry name" value="ribosomal_L24"/>
    <property type="match status" value="1"/>
</dbReference>
<dbReference type="InterPro" id="IPR005824">
    <property type="entry name" value="KOW"/>
</dbReference>
<dbReference type="InterPro" id="IPR041988">
    <property type="entry name" value="Ribosomal_uL24_KOW"/>
</dbReference>
<accession>A0AAU7YPX0</accession>
<dbReference type="InterPro" id="IPR005825">
    <property type="entry name" value="Ribosomal_uL24_CS"/>
</dbReference>
<evidence type="ECO:0000256" key="1">
    <source>
        <dbReference type="ARBA" id="ARBA00004072"/>
    </source>
</evidence>
<evidence type="ECO:0000256" key="7">
    <source>
        <dbReference type="RuleBase" id="RU003477"/>
    </source>
</evidence>
<dbReference type="GO" id="GO:0005840">
    <property type="term" value="C:ribosome"/>
    <property type="evidence" value="ECO:0007669"/>
    <property type="project" value="UniProtKB-KW"/>
</dbReference>
<feature type="domain" description="KOW" evidence="8">
    <location>
        <begin position="11"/>
        <end position="38"/>
    </location>
</feature>
<dbReference type="GO" id="GO:0009507">
    <property type="term" value="C:chloroplast"/>
    <property type="evidence" value="ECO:0007669"/>
    <property type="project" value="UniProtKB-SubCell"/>
</dbReference>
<organism evidence="9">
    <name type="scientific">Gracilaria hainanensis</name>
    <dbReference type="NCBI Taxonomy" id="2871843"/>
    <lineage>
        <taxon>Eukaryota</taxon>
        <taxon>Rhodophyta</taxon>
        <taxon>Florideophyceae</taxon>
        <taxon>Rhodymeniophycidae</taxon>
        <taxon>Gracilariales</taxon>
        <taxon>Gracilariaceae</taxon>
        <taxon>Gracilaria</taxon>
    </lineage>
</organism>
<comment type="subcellular location">
    <subcellularLocation>
        <location evidence="6">Plastid</location>
        <location evidence="6">Chloroplast</location>
    </subcellularLocation>
</comment>
<dbReference type="Gene3D" id="2.30.30.30">
    <property type="match status" value="1"/>
</dbReference>
<dbReference type="HAMAP" id="MF_01326_B">
    <property type="entry name" value="Ribosomal_uL24_B"/>
    <property type="match status" value="1"/>
</dbReference>
<keyword evidence="4 6" id="KW-0687">Ribonucleoprotein</keyword>
<evidence type="ECO:0000256" key="6">
    <source>
        <dbReference type="HAMAP-Rule" id="MF_01326"/>
    </source>
</evidence>
<dbReference type="InterPro" id="IPR003256">
    <property type="entry name" value="Ribosomal_uL24"/>
</dbReference>
<protein>
    <recommendedName>
        <fullName evidence="5 6">Large ribosomal subunit protein uL24c</fullName>
    </recommendedName>
</protein>
<dbReference type="GO" id="GO:0019843">
    <property type="term" value="F:rRNA binding"/>
    <property type="evidence" value="ECO:0007669"/>
    <property type="project" value="UniProtKB-UniRule"/>
</dbReference>
<keyword evidence="9" id="KW-0150">Chloroplast</keyword>
<keyword evidence="6" id="KW-0699">rRNA-binding</keyword>
<dbReference type="EMBL" id="PP942170">
    <property type="protein sequence ID" value="XCA55544.1"/>
    <property type="molecule type" value="Genomic_DNA"/>
</dbReference>
<comment type="similarity">
    <text evidence="2 6 7">Belongs to the universal ribosomal protein uL24 family.</text>
</comment>
<comment type="subunit">
    <text evidence="6">Part of the 50S ribosomal subunit.</text>
</comment>
<dbReference type="SMART" id="SM00739">
    <property type="entry name" value="KOW"/>
    <property type="match status" value="1"/>
</dbReference>
<dbReference type="CDD" id="cd06089">
    <property type="entry name" value="KOW_RPL26"/>
    <property type="match status" value="1"/>
</dbReference>